<proteinExistence type="predicted"/>
<evidence type="ECO:0000313" key="2">
    <source>
        <dbReference type="EMBL" id="EFU75334.1"/>
    </source>
</evidence>
<keyword evidence="1" id="KW-1133">Transmembrane helix</keyword>
<dbReference type="eggNOG" id="ENOG502ZEW4">
    <property type="taxonomic scope" value="Bacteria"/>
</dbReference>
<feature type="transmembrane region" description="Helical" evidence="1">
    <location>
        <begin position="37"/>
        <end position="55"/>
    </location>
</feature>
<dbReference type="HOGENOM" id="CLU_074054_2_0_9"/>
<feature type="transmembrane region" description="Helical" evidence="1">
    <location>
        <begin position="229"/>
        <end position="248"/>
    </location>
</feature>
<reference evidence="2 3" key="1">
    <citation type="submission" date="2010-12" db="EMBL/GenBank/DDBJ databases">
        <authorList>
            <person name="Muzny D."/>
            <person name="Qin X."/>
            <person name="Deng J."/>
            <person name="Jiang H."/>
            <person name="Liu Y."/>
            <person name="Qu J."/>
            <person name="Song X.-Z."/>
            <person name="Zhang L."/>
            <person name="Thornton R."/>
            <person name="Coyle M."/>
            <person name="Francisco L."/>
            <person name="Jackson L."/>
            <person name="Javaid M."/>
            <person name="Korchina V."/>
            <person name="Kovar C."/>
            <person name="Mata R."/>
            <person name="Mathew T."/>
            <person name="Ngo R."/>
            <person name="Nguyen L."/>
            <person name="Nguyen N."/>
            <person name="Okwuonu G."/>
            <person name="Ongeri F."/>
            <person name="Pham C."/>
            <person name="Simmons D."/>
            <person name="Wilczek-Boney K."/>
            <person name="Hale W."/>
            <person name="Jakkamsetti A."/>
            <person name="Pham P."/>
            <person name="Ruth R."/>
            <person name="San Lucas F."/>
            <person name="Warren J."/>
            <person name="Zhang J."/>
            <person name="Zhao Z."/>
            <person name="Zhou C."/>
            <person name="Zhu D."/>
            <person name="Lee S."/>
            <person name="Bess C."/>
            <person name="Blankenburg K."/>
            <person name="Forbes L."/>
            <person name="Fu Q."/>
            <person name="Gubbala S."/>
            <person name="Hirani K."/>
            <person name="Jayaseelan J.C."/>
            <person name="Lara F."/>
            <person name="Munidasa M."/>
            <person name="Palculict T."/>
            <person name="Patil S."/>
            <person name="Pu L.-L."/>
            <person name="Saada N."/>
            <person name="Tang L."/>
            <person name="Weissenberger G."/>
            <person name="Zhu Y."/>
            <person name="Hemphill L."/>
            <person name="Shang Y."/>
            <person name="Youmans B."/>
            <person name="Ayvaz T."/>
            <person name="Ross M."/>
            <person name="Santibanez J."/>
            <person name="Aqrawi P."/>
            <person name="Gross S."/>
            <person name="Joshi V."/>
            <person name="Fowler G."/>
            <person name="Nazareth L."/>
            <person name="Reid J."/>
            <person name="Worley K."/>
            <person name="Petrosino J."/>
            <person name="Highlander S."/>
            <person name="Gibbs R."/>
        </authorList>
    </citation>
    <scope>NUCLEOTIDE SEQUENCE [LARGE SCALE GENOMIC DNA]</scope>
    <source>
        <strain evidence="2 3">DSM 3986</strain>
    </source>
</reference>
<feature type="transmembrane region" description="Helical" evidence="1">
    <location>
        <begin position="90"/>
        <end position="108"/>
    </location>
</feature>
<gene>
    <name evidence="2" type="ORF">HMPREF0381_2692</name>
</gene>
<dbReference type="Proteomes" id="UP000003434">
    <property type="component" value="Unassembled WGS sequence"/>
</dbReference>
<feature type="transmembrane region" description="Helical" evidence="1">
    <location>
        <begin position="147"/>
        <end position="166"/>
    </location>
</feature>
<feature type="transmembrane region" description="Helical" evidence="1">
    <location>
        <begin position="67"/>
        <end position="84"/>
    </location>
</feature>
<dbReference type="EMBL" id="AEPW01000106">
    <property type="protein sequence ID" value="EFU75334.1"/>
    <property type="molecule type" value="Genomic_DNA"/>
</dbReference>
<dbReference type="RefSeq" id="WP_008752451.1">
    <property type="nucleotide sequence ID" value="NZ_GL622296.1"/>
</dbReference>
<evidence type="ECO:0000256" key="1">
    <source>
        <dbReference type="SAM" id="Phobius"/>
    </source>
</evidence>
<comment type="caution">
    <text evidence="2">The sequence shown here is derived from an EMBL/GenBank/DDBJ whole genome shotgun (WGS) entry which is preliminary data.</text>
</comment>
<name>E6LRV7_9FIRM</name>
<accession>E6LRV7</accession>
<feature type="transmembrane region" description="Helical" evidence="1">
    <location>
        <begin position="120"/>
        <end position="141"/>
    </location>
</feature>
<evidence type="ECO:0000313" key="3">
    <source>
        <dbReference type="Proteomes" id="UP000003434"/>
    </source>
</evidence>
<sequence length="249" mass="28647">MKIGLNRKQLKDIALVFMVLDNAYFRFSAVIGSVAHLITRFVAPLFAWLMVDGFFHTGSKKKYCMRLWIFAVFMQIGNELSYLIWKEGGINDNIFLTLALGFTIIWFFDMAKEDSQKKKILFNILAVFITVISLAISIVPLPIGKGMTLEGGMQLIPFIIVAYFFHGSKLKQAVFIGLYSVLMFFFYGGLELCSQGIDMFCVNSDWMTFMVIPFIFLYNNEEGRKGGKWFFYIFYPVHLWIIAILGNIL</sequence>
<dbReference type="AlphaFoldDB" id="E6LRV7"/>
<organism evidence="2 3">
    <name type="scientific">Lachnoanaerobaculum saburreum DSM 3986</name>
    <dbReference type="NCBI Taxonomy" id="887325"/>
    <lineage>
        <taxon>Bacteria</taxon>
        <taxon>Bacillati</taxon>
        <taxon>Bacillota</taxon>
        <taxon>Clostridia</taxon>
        <taxon>Lachnospirales</taxon>
        <taxon>Lachnospiraceae</taxon>
        <taxon>Lachnoanaerobaculum</taxon>
    </lineage>
</organism>
<feature type="transmembrane region" description="Helical" evidence="1">
    <location>
        <begin position="196"/>
        <end position="217"/>
    </location>
</feature>
<keyword evidence="1" id="KW-0472">Membrane</keyword>
<keyword evidence="1" id="KW-0812">Transmembrane</keyword>
<protein>
    <recommendedName>
        <fullName evidence="4">Protein TraX</fullName>
    </recommendedName>
</protein>
<dbReference type="Pfam" id="PF05857">
    <property type="entry name" value="TraX"/>
    <property type="match status" value="1"/>
</dbReference>
<dbReference type="InterPro" id="IPR008875">
    <property type="entry name" value="TraX"/>
</dbReference>
<feature type="transmembrane region" description="Helical" evidence="1">
    <location>
        <begin position="173"/>
        <end position="190"/>
    </location>
</feature>
<evidence type="ECO:0008006" key="4">
    <source>
        <dbReference type="Google" id="ProtNLM"/>
    </source>
</evidence>